<dbReference type="AlphaFoldDB" id="A0A067SWV5"/>
<feature type="transmembrane region" description="Helical" evidence="1">
    <location>
        <begin position="34"/>
        <end position="55"/>
    </location>
</feature>
<proteinExistence type="predicted"/>
<evidence type="ECO:0000313" key="2">
    <source>
        <dbReference type="EMBL" id="KDR71253.1"/>
    </source>
</evidence>
<feature type="transmembrane region" description="Helical" evidence="1">
    <location>
        <begin position="6"/>
        <end position="22"/>
    </location>
</feature>
<dbReference type="PANTHER" id="PTHR40465">
    <property type="entry name" value="CHROMOSOME 1, WHOLE GENOME SHOTGUN SEQUENCE"/>
    <property type="match status" value="1"/>
</dbReference>
<name>A0A067SWV5_GALM3</name>
<accession>A0A067SWV5</accession>
<keyword evidence="1" id="KW-0472">Membrane</keyword>
<keyword evidence="3" id="KW-1185">Reference proteome</keyword>
<dbReference type="Proteomes" id="UP000027222">
    <property type="component" value="Unassembled WGS sequence"/>
</dbReference>
<feature type="non-terminal residue" evidence="2">
    <location>
        <position position="1"/>
    </location>
</feature>
<keyword evidence="1" id="KW-0812">Transmembrane</keyword>
<gene>
    <name evidence="2" type="ORF">GALMADRAFT_75206</name>
</gene>
<dbReference type="PANTHER" id="PTHR40465:SF1">
    <property type="entry name" value="DUF6534 DOMAIN-CONTAINING PROTEIN"/>
    <property type="match status" value="1"/>
</dbReference>
<protein>
    <submittedName>
        <fullName evidence="2">Uncharacterized protein</fullName>
    </submittedName>
</protein>
<evidence type="ECO:0000313" key="3">
    <source>
        <dbReference type="Proteomes" id="UP000027222"/>
    </source>
</evidence>
<sequence>LIAYLLNWGLFGVLSLQLYLYYLAFPNDRIGFKVIVYGTYLLDATQTFLFTRSAFRTFASGFGDPAVLDEVDILWFSPILSGLVGFISQALYAYRIAIFSQKQILAGLILLVRCNDQEFSYFYSCSYDAAGCPLIR</sequence>
<keyword evidence="1" id="KW-1133">Transmembrane helix</keyword>
<feature type="transmembrane region" description="Helical" evidence="1">
    <location>
        <begin position="75"/>
        <end position="94"/>
    </location>
</feature>
<dbReference type="OrthoDB" id="3053835at2759"/>
<dbReference type="HOGENOM" id="CLU_046025_16_2_1"/>
<evidence type="ECO:0000256" key="1">
    <source>
        <dbReference type="SAM" id="Phobius"/>
    </source>
</evidence>
<dbReference type="EMBL" id="KL142393">
    <property type="protein sequence ID" value="KDR71253.1"/>
    <property type="molecule type" value="Genomic_DNA"/>
</dbReference>
<dbReference type="STRING" id="685588.A0A067SWV5"/>
<reference evidence="3" key="1">
    <citation type="journal article" date="2014" name="Proc. Natl. Acad. Sci. U.S.A.">
        <title>Extensive sampling of basidiomycete genomes demonstrates inadequacy of the white-rot/brown-rot paradigm for wood decay fungi.</title>
        <authorList>
            <person name="Riley R."/>
            <person name="Salamov A.A."/>
            <person name="Brown D.W."/>
            <person name="Nagy L.G."/>
            <person name="Floudas D."/>
            <person name="Held B.W."/>
            <person name="Levasseur A."/>
            <person name="Lombard V."/>
            <person name="Morin E."/>
            <person name="Otillar R."/>
            <person name="Lindquist E.A."/>
            <person name="Sun H."/>
            <person name="LaButti K.M."/>
            <person name="Schmutz J."/>
            <person name="Jabbour D."/>
            <person name="Luo H."/>
            <person name="Baker S.E."/>
            <person name="Pisabarro A.G."/>
            <person name="Walton J.D."/>
            <person name="Blanchette R.A."/>
            <person name="Henrissat B."/>
            <person name="Martin F."/>
            <person name="Cullen D."/>
            <person name="Hibbett D.S."/>
            <person name="Grigoriev I.V."/>
        </authorList>
    </citation>
    <scope>NUCLEOTIDE SEQUENCE [LARGE SCALE GENOMIC DNA]</scope>
    <source>
        <strain evidence="3">CBS 339.88</strain>
    </source>
</reference>
<organism evidence="2 3">
    <name type="scientific">Galerina marginata (strain CBS 339.88)</name>
    <dbReference type="NCBI Taxonomy" id="685588"/>
    <lineage>
        <taxon>Eukaryota</taxon>
        <taxon>Fungi</taxon>
        <taxon>Dikarya</taxon>
        <taxon>Basidiomycota</taxon>
        <taxon>Agaricomycotina</taxon>
        <taxon>Agaricomycetes</taxon>
        <taxon>Agaricomycetidae</taxon>
        <taxon>Agaricales</taxon>
        <taxon>Agaricineae</taxon>
        <taxon>Strophariaceae</taxon>
        <taxon>Galerina</taxon>
    </lineage>
</organism>